<evidence type="ECO:0000313" key="2">
    <source>
        <dbReference type="EMBL" id="SDE96985.1"/>
    </source>
</evidence>
<reference evidence="2 3" key="1">
    <citation type="submission" date="2016-10" db="EMBL/GenBank/DDBJ databases">
        <authorList>
            <person name="de Groot N.N."/>
        </authorList>
    </citation>
    <scope>NUCLEOTIDE SEQUENCE [LARGE SCALE GENOMIC DNA]</scope>
    <source>
        <strain evidence="2 3">47C3B</strain>
    </source>
</reference>
<dbReference type="AlphaFoldDB" id="A0A1G7H9C6"/>
<keyword evidence="1" id="KW-0732">Signal</keyword>
<feature type="chain" id="PRO_5011660709" description="DUF4136 domain-containing protein" evidence="1">
    <location>
        <begin position="19"/>
        <end position="218"/>
    </location>
</feature>
<accession>A0A1G7H9C6</accession>
<protein>
    <recommendedName>
        <fullName evidence="4">DUF4136 domain-containing protein</fullName>
    </recommendedName>
</protein>
<proteinExistence type="predicted"/>
<sequence length="218" mass="24441">MKVKIKAHLLLLVGMVTACGTTTMITGSWRKDHATANGYHNIFVAAMTGNIPVKQAVEKGLQQQLSTKGLTVEKSVDVFPPSFSTQAGAKRGLILGQIQQTGADGILTIALLRQETESRYVPGGGYYNPSLRFGYYHRFWTYYSNWYPSIYASGYYDQQKVYYLETNLYDAKTEELIWAAQSKTYDPTNLDSFLKGYIKSIEAQMIKDGLISANQKTQ</sequence>
<feature type="signal peptide" evidence="1">
    <location>
        <begin position="1"/>
        <end position="18"/>
    </location>
</feature>
<dbReference type="STRING" id="1391627.SAMN05216464_111123"/>
<dbReference type="PROSITE" id="PS51257">
    <property type="entry name" value="PROKAR_LIPOPROTEIN"/>
    <property type="match status" value="1"/>
</dbReference>
<dbReference type="RefSeq" id="WP_091152490.1">
    <property type="nucleotide sequence ID" value="NZ_FNAI01000011.1"/>
</dbReference>
<evidence type="ECO:0000256" key="1">
    <source>
        <dbReference type="SAM" id="SignalP"/>
    </source>
</evidence>
<organism evidence="2 3">
    <name type="scientific">Mucilaginibacter pineti</name>
    <dbReference type="NCBI Taxonomy" id="1391627"/>
    <lineage>
        <taxon>Bacteria</taxon>
        <taxon>Pseudomonadati</taxon>
        <taxon>Bacteroidota</taxon>
        <taxon>Sphingobacteriia</taxon>
        <taxon>Sphingobacteriales</taxon>
        <taxon>Sphingobacteriaceae</taxon>
        <taxon>Mucilaginibacter</taxon>
    </lineage>
</organism>
<dbReference type="OrthoDB" id="6078026at2"/>
<gene>
    <name evidence="2" type="ORF">SAMN05216464_111123</name>
</gene>
<evidence type="ECO:0008006" key="4">
    <source>
        <dbReference type="Google" id="ProtNLM"/>
    </source>
</evidence>
<keyword evidence="3" id="KW-1185">Reference proteome</keyword>
<name>A0A1G7H9C6_9SPHI</name>
<dbReference type="Proteomes" id="UP000199072">
    <property type="component" value="Unassembled WGS sequence"/>
</dbReference>
<dbReference type="EMBL" id="FNAI01000011">
    <property type="protein sequence ID" value="SDE96985.1"/>
    <property type="molecule type" value="Genomic_DNA"/>
</dbReference>
<evidence type="ECO:0000313" key="3">
    <source>
        <dbReference type="Proteomes" id="UP000199072"/>
    </source>
</evidence>